<feature type="compositionally biased region" description="Basic and acidic residues" evidence="1">
    <location>
        <begin position="133"/>
        <end position="149"/>
    </location>
</feature>
<evidence type="ECO:0000313" key="2">
    <source>
        <dbReference type="EMBL" id="KAK2153272.1"/>
    </source>
</evidence>
<reference evidence="2" key="1">
    <citation type="journal article" date="2023" name="Mol. Biol. Evol.">
        <title>Third-Generation Sequencing Reveals the Adaptive Role of the Epigenome in Three Deep-Sea Polychaetes.</title>
        <authorList>
            <person name="Perez M."/>
            <person name="Aroh O."/>
            <person name="Sun Y."/>
            <person name="Lan Y."/>
            <person name="Juniper S.K."/>
            <person name="Young C.R."/>
            <person name="Angers B."/>
            <person name="Qian P.Y."/>
        </authorList>
    </citation>
    <scope>NUCLEOTIDE SEQUENCE</scope>
    <source>
        <strain evidence="2">P08H-3</strain>
    </source>
</reference>
<keyword evidence="3" id="KW-1185">Reference proteome</keyword>
<feature type="compositionally biased region" description="Basic and acidic residues" evidence="1">
    <location>
        <begin position="58"/>
        <end position="67"/>
    </location>
</feature>
<dbReference type="AlphaFoldDB" id="A0AAD9JI93"/>
<evidence type="ECO:0000256" key="1">
    <source>
        <dbReference type="SAM" id="MobiDB-lite"/>
    </source>
</evidence>
<feature type="compositionally biased region" description="Basic and acidic residues" evidence="1">
    <location>
        <begin position="723"/>
        <end position="740"/>
    </location>
</feature>
<feature type="compositionally biased region" description="Basic and acidic residues" evidence="1">
    <location>
        <begin position="206"/>
        <end position="216"/>
    </location>
</feature>
<feature type="region of interest" description="Disordered" evidence="1">
    <location>
        <begin position="800"/>
        <end position="837"/>
    </location>
</feature>
<accession>A0AAD9JI93</accession>
<evidence type="ECO:0000313" key="3">
    <source>
        <dbReference type="Proteomes" id="UP001208570"/>
    </source>
</evidence>
<feature type="compositionally biased region" description="Low complexity" evidence="1">
    <location>
        <begin position="595"/>
        <end position="605"/>
    </location>
</feature>
<gene>
    <name evidence="2" type="ORF">LSH36_302g04010</name>
</gene>
<comment type="caution">
    <text evidence="2">The sequence shown here is derived from an EMBL/GenBank/DDBJ whole genome shotgun (WGS) entry which is preliminary data.</text>
</comment>
<feature type="region of interest" description="Disordered" evidence="1">
    <location>
        <begin position="708"/>
        <end position="755"/>
    </location>
</feature>
<feature type="region of interest" description="Disordered" evidence="1">
    <location>
        <begin position="279"/>
        <end position="366"/>
    </location>
</feature>
<feature type="compositionally biased region" description="Acidic residues" evidence="1">
    <location>
        <begin position="301"/>
        <end position="332"/>
    </location>
</feature>
<organism evidence="2 3">
    <name type="scientific">Paralvinella palmiformis</name>
    <dbReference type="NCBI Taxonomy" id="53620"/>
    <lineage>
        <taxon>Eukaryota</taxon>
        <taxon>Metazoa</taxon>
        <taxon>Spiralia</taxon>
        <taxon>Lophotrochozoa</taxon>
        <taxon>Annelida</taxon>
        <taxon>Polychaeta</taxon>
        <taxon>Sedentaria</taxon>
        <taxon>Canalipalpata</taxon>
        <taxon>Terebellida</taxon>
        <taxon>Terebelliformia</taxon>
        <taxon>Alvinellidae</taxon>
        <taxon>Paralvinella</taxon>
    </lineage>
</organism>
<feature type="compositionally biased region" description="Basic and acidic residues" evidence="1">
    <location>
        <begin position="552"/>
        <end position="562"/>
    </location>
</feature>
<feature type="region of interest" description="Disordered" evidence="1">
    <location>
        <begin position="462"/>
        <end position="605"/>
    </location>
</feature>
<feature type="compositionally biased region" description="Basic and acidic residues" evidence="1">
    <location>
        <begin position="575"/>
        <end position="594"/>
    </location>
</feature>
<feature type="compositionally biased region" description="Low complexity" evidence="1">
    <location>
        <begin position="812"/>
        <end position="828"/>
    </location>
</feature>
<feature type="region of interest" description="Disordered" evidence="1">
    <location>
        <begin position="81"/>
        <end position="216"/>
    </location>
</feature>
<feature type="compositionally biased region" description="Polar residues" evidence="1">
    <location>
        <begin position="339"/>
        <end position="348"/>
    </location>
</feature>
<feature type="region of interest" description="Disordered" evidence="1">
    <location>
        <begin position="1"/>
        <end position="67"/>
    </location>
</feature>
<feature type="compositionally biased region" description="Low complexity" evidence="1">
    <location>
        <begin position="741"/>
        <end position="753"/>
    </location>
</feature>
<feature type="compositionally biased region" description="Acidic residues" evidence="1">
    <location>
        <begin position="121"/>
        <end position="132"/>
    </location>
</feature>
<feature type="compositionally biased region" description="Low complexity" evidence="1">
    <location>
        <begin position="474"/>
        <end position="536"/>
    </location>
</feature>
<dbReference type="Proteomes" id="UP001208570">
    <property type="component" value="Unassembled WGS sequence"/>
</dbReference>
<proteinExistence type="predicted"/>
<feature type="compositionally biased region" description="Polar residues" evidence="1">
    <location>
        <begin position="539"/>
        <end position="551"/>
    </location>
</feature>
<sequence>MAPEANQENVPPGDQIQNEIRNEIRDESEMRTPDVEAADKGGKRAEANDGRVTGNAGSDDKISSELCERPVLQSLVDDVMADGKMEASKKVVAKKRKSLSKSAEKAKKLRKRSHDVRDEMVEQEVSADDANSDADRSGVADCPDGHETPDEMGDNWSPEANMDDNDGWEQRSPGGATNRASAAQRQVAPEVDEVGAERGPGLGHVIDGETKSVDDVKGQNHLAADADVIEAEVIRSGSAAVSTTTRETSVSPSARHVYRSPVADVTSLEAVGQTFAVTLDDGAMESRGGQEASPRHSGATTDDDDDDGDEDDDDDGDDEDEDDDVEDLCDSEPEARPSSAPQLQSSDLVVNIADDVSEPGDSLPLSPRKEARLTCIIAELKSYKKQLIQRIEEQKVTGDLTDGEEGKDQIIGADEVEVTSADSDQAVVGGDKKSVIINGDKVDTKEFESPEKCKTLYHILSSGSVPDESKPVATTTTTTTSSSSSSSSSNNNNSEVSSTTTSCNNTVSCSRASSSAPITSSSTSSTSCSVNSSCPAASVHSTPEAQPLKSSFQKESRQEIRKTKNKPAVSSCTHSDSRDVKKETPQKSAAEKKSSCVSTSSSSSSSSSAAAAAAARIMHGLDSGSAATLSTPLTPIPNSMYLAPPLFPFPYGIPPGYLYPSGLYGGFPFPDPTAIYKSLAASQALPIATSATTGCYDFSIPVQSPFKPPTLSGKHSPVMTGSAKKDSKSGSKMSRRDKQPSSKSKSPLPSSGSAIQLFPPESAAGHYMTMYPQFGFPDMSYLTSSAAKSSQINGHLAKIAKSQNASPPEGGSLKSSRNSTCRSSSAKSSHAEGGGDILDLSVRKRSAGGVGVLDHYAAAKIPCYGSPFPHRNGLVLDLSKSSAR</sequence>
<dbReference type="EMBL" id="JAODUP010000302">
    <property type="protein sequence ID" value="KAK2153272.1"/>
    <property type="molecule type" value="Genomic_DNA"/>
</dbReference>
<feature type="compositionally biased region" description="Basic and acidic residues" evidence="1">
    <location>
        <begin position="20"/>
        <end position="49"/>
    </location>
</feature>
<name>A0AAD9JI93_9ANNE</name>
<protein>
    <submittedName>
        <fullName evidence="2">Uncharacterized protein</fullName>
    </submittedName>
</protein>